<evidence type="ECO:0000256" key="1">
    <source>
        <dbReference type="SAM" id="MobiDB-lite"/>
    </source>
</evidence>
<dbReference type="RefSeq" id="WP_013488878.1">
    <property type="nucleotide sequence ID" value="NC_014829.1"/>
</dbReference>
<gene>
    <name evidence="3" type="ordered locus">Bcell_2283</name>
</gene>
<evidence type="ECO:0000313" key="4">
    <source>
        <dbReference type="Proteomes" id="UP000001401"/>
    </source>
</evidence>
<name>E6TQN2_EVAC2</name>
<dbReference type="InterPro" id="IPR006059">
    <property type="entry name" value="SBP"/>
</dbReference>
<dbReference type="HOGENOM" id="CLU_031285_2_3_9"/>
<dbReference type="EMBL" id="CP002394">
    <property type="protein sequence ID" value="ADU30543.1"/>
    <property type="molecule type" value="Genomic_DNA"/>
</dbReference>
<dbReference type="KEGG" id="bco:Bcell_2283"/>
<dbReference type="InterPro" id="IPR050490">
    <property type="entry name" value="Bact_solute-bd_prot1"/>
</dbReference>
<keyword evidence="4" id="KW-1185">Reference proteome</keyword>
<dbReference type="Proteomes" id="UP000001401">
    <property type="component" value="Chromosome"/>
</dbReference>
<accession>E6TQN2</accession>
<feature type="region of interest" description="Disordered" evidence="1">
    <location>
        <begin position="31"/>
        <end position="56"/>
    </location>
</feature>
<dbReference type="PANTHER" id="PTHR43649">
    <property type="entry name" value="ARABINOSE-BINDING PROTEIN-RELATED"/>
    <property type="match status" value="1"/>
</dbReference>
<dbReference type="eggNOG" id="COG1653">
    <property type="taxonomic scope" value="Bacteria"/>
</dbReference>
<dbReference type="STRING" id="649639.Bcell_2283"/>
<feature type="signal peptide" evidence="2">
    <location>
        <begin position="1"/>
        <end position="26"/>
    </location>
</feature>
<dbReference type="AlphaFoldDB" id="E6TQN2"/>
<proteinExistence type="predicted"/>
<evidence type="ECO:0000256" key="2">
    <source>
        <dbReference type="SAM" id="SignalP"/>
    </source>
</evidence>
<dbReference type="Pfam" id="PF13416">
    <property type="entry name" value="SBP_bac_8"/>
    <property type="match status" value="1"/>
</dbReference>
<evidence type="ECO:0000313" key="3">
    <source>
        <dbReference type="EMBL" id="ADU30543.1"/>
    </source>
</evidence>
<dbReference type="OrthoDB" id="9768630at2"/>
<protein>
    <submittedName>
        <fullName evidence="3">Extracellular solute-binding protein family 1</fullName>
    </submittedName>
</protein>
<dbReference type="PANTHER" id="PTHR43649:SF32">
    <property type="entry name" value="SUGAR BINDING SECRETED PROTEIN"/>
    <property type="match status" value="1"/>
</dbReference>
<feature type="chain" id="PRO_5038352819" evidence="2">
    <location>
        <begin position="27"/>
        <end position="444"/>
    </location>
</feature>
<sequence length="444" mass="49193">MEKSFCKKLGFLIASLGLTASLVACGGGDDDTGGTNGDDDTTDDSTSEQAGPEPDGDDIVLTFWAWPGFGLEDLIAEYNENTDGVHIELQEGDYNDVHQNLITALAAGSGAPDITAIDEGYLDRMHENSQHFYNLYDFGIGDLRDEYLEFKWDQATNVEDDFMIGVPTDVGPMVMAYRMDLFEEAGLPTDPEEVAAQMSTWEEYIEAGHQLNDATGVKMFNTISDFYIAVREQGDIQYFDENFEYVGDQSEQNTRAWDLAVSATDLSMNINRHTPEWGAALAAGDFATVFLPPWMLQNIKNDAPDTEGLWNITFMPEGSGNFGGSFLALPQQGDHPEEAYDFITWVMSPENQLRIFQNSGPFPSTPSVYDDPSIQELQDEFFTNPELGQIYAEAAQQIIAGIKGPHHGTVNELKQDALGTVEDGTDPETAWENVNEEVRRQISR</sequence>
<dbReference type="Gene3D" id="3.40.190.10">
    <property type="entry name" value="Periplasmic binding protein-like II"/>
    <property type="match status" value="1"/>
</dbReference>
<reference evidence="3" key="1">
    <citation type="submission" date="2010-12" db="EMBL/GenBank/DDBJ databases">
        <title>Complete sequence of Bacillus cellulosilyticus DSM 2522.</title>
        <authorList>
            <consortium name="US DOE Joint Genome Institute"/>
            <person name="Lucas S."/>
            <person name="Copeland A."/>
            <person name="Lapidus A."/>
            <person name="Cheng J.-F."/>
            <person name="Bruce D."/>
            <person name="Goodwin L."/>
            <person name="Pitluck S."/>
            <person name="Chertkov O."/>
            <person name="Detter J.C."/>
            <person name="Han C."/>
            <person name="Tapia R."/>
            <person name="Land M."/>
            <person name="Hauser L."/>
            <person name="Jeffries C."/>
            <person name="Kyrpides N."/>
            <person name="Ivanova N."/>
            <person name="Mikhailova N."/>
            <person name="Brumm P."/>
            <person name="Mead D."/>
            <person name="Woyke T."/>
        </authorList>
    </citation>
    <scope>NUCLEOTIDE SEQUENCE [LARGE SCALE GENOMIC DNA]</scope>
    <source>
        <strain evidence="3">DSM 2522</strain>
    </source>
</reference>
<dbReference type="SUPFAM" id="SSF53850">
    <property type="entry name" value="Periplasmic binding protein-like II"/>
    <property type="match status" value="1"/>
</dbReference>
<organism evidence="3 4">
    <name type="scientific">Evansella cellulosilytica (strain ATCC 21833 / DSM 2522 / FERM P-1141 / JCM 9156 / N-4)</name>
    <name type="common">Bacillus cellulosilyticus</name>
    <dbReference type="NCBI Taxonomy" id="649639"/>
    <lineage>
        <taxon>Bacteria</taxon>
        <taxon>Bacillati</taxon>
        <taxon>Bacillota</taxon>
        <taxon>Bacilli</taxon>
        <taxon>Bacillales</taxon>
        <taxon>Bacillaceae</taxon>
        <taxon>Evansella</taxon>
    </lineage>
</organism>
<dbReference type="PROSITE" id="PS51257">
    <property type="entry name" value="PROKAR_LIPOPROTEIN"/>
    <property type="match status" value="1"/>
</dbReference>
<feature type="compositionally biased region" description="Acidic residues" evidence="1">
    <location>
        <begin position="31"/>
        <end position="46"/>
    </location>
</feature>
<keyword evidence="2" id="KW-0732">Signal</keyword>